<feature type="domain" description="Methyl-accepting transducer" evidence="5">
    <location>
        <begin position="299"/>
        <end position="570"/>
    </location>
</feature>
<sequence>MHRFMQFSAKIQSRLKQEHIAAAFASITARVALFIIITCSVPLLLVGWYFTDQMIHSLTQAAIQRNNQVADRIASDIDTFILAQKNSVVLTSGKEEMRTTQPVVPGSLHTMIEHVLSQNPGYAVTVMDKNRVPLYHQMDTTAVEARRTLDDSYFRVASEQESGFTEGIYRGQEYLVSFRPIANTDWLVLSCYPKEVALQSAREMVRHSIYVTLLIVAVFVVLGLVAARKALSPLKQLAAGAEYVAEGHLSYRLATDHKDEFGTVAKAFNHMADRLGGIVGSVQESSRLVKNAADQVAASSGELKVGSGQVVLALEGVTRQIEQQTRETQTTEHLLEEMVRISTAMSDSIKQVAAATDESVTVATQGQTVIDQAMGQMRTLQQLVAKTESMMTVLDQSAHAIGQISLTISQFSHQTNLLALNAAIEAARAGNAGRGFAVVAEEVRKLANESSGAVTQISEIVNKIQSETKEALTSMRQSCEYAGQGVAAAADSGQAFSRIAATVSHVQQEAGRIKIQTEKQVELCHTAMQAMMSSNQLAMQTSAHGQEITSISQEQAQIAIEMNHSIEKLRELSSRLDSLVTQFK</sequence>
<keyword evidence="4" id="KW-1133">Transmembrane helix</keyword>
<feature type="transmembrane region" description="Helical" evidence="4">
    <location>
        <begin position="21"/>
        <end position="50"/>
    </location>
</feature>
<dbReference type="InterPro" id="IPR003660">
    <property type="entry name" value="HAMP_dom"/>
</dbReference>
<dbReference type="Pfam" id="PF00015">
    <property type="entry name" value="MCPsignal"/>
    <property type="match status" value="1"/>
</dbReference>
<feature type="transmembrane region" description="Helical" evidence="4">
    <location>
        <begin position="209"/>
        <end position="227"/>
    </location>
</feature>
<proteinExistence type="inferred from homology"/>
<dbReference type="PROSITE" id="PS50111">
    <property type="entry name" value="CHEMOTAXIS_TRANSDUC_2"/>
    <property type="match status" value="1"/>
</dbReference>
<dbReference type="RefSeq" id="WP_004094104.1">
    <property type="nucleotide sequence ID" value="NZ_AFGF01000053.1"/>
</dbReference>
<name>F7NH73_9FIRM</name>
<gene>
    <name evidence="7" type="ORF">ALO_07093</name>
</gene>
<keyword evidence="4" id="KW-0472">Membrane</keyword>
<dbReference type="EMBL" id="AFGF01000053">
    <property type="protein sequence ID" value="EGO64556.1"/>
    <property type="molecule type" value="Genomic_DNA"/>
</dbReference>
<evidence type="ECO:0000256" key="1">
    <source>
        <dbReference type="ARBA" id="ARBA00023224"/>
    </source>
</evidence>
<dbReference type="Gene3D" id="3.30.450.20">
    <property type="entry name" value="PAS domain"/>
    <property type="match status" value="1"/>
</dbReference>
<evidence type="ECO:0000313" key="8">
    <source>
        <dbReference type="Proteomes" id="UP000003240"/>
    </source>
</evidence>
<dbReference type="OrthoDB" id="1672031at2"/>
<reference evidence="7 8" key="1">
    <citation type="journal article" date="2011" name="EMBO J.">
        <title>Structural diversity of bacterial flagellar motors.</title>
        <authorList>
            <person name="Chen S."/>
            <person name="Beeby M."/>
            <person name="Murphy G.E."/>
            <person name="Leadbetter J.R."/>
            <person name="Hendrixson D.R."/>
            <person name="Briegel A."/>
            <person name="Li Z."/>
            <person name="Shi J."/>
            <person name="Tocheva E.I."/>
            <person name="Muller A."/>
            <person name="Dobro M.J."/>
            <person name="Jensen G.J."/>
        </authorList>
    </citation>
    <scope>NUCLEOTIDE SEQUENCE [LARGE SCALE GENOMIC DNA]</scope>
    <source>
        <strain evidence="7 8">DSM 6540</strain>
    </source>
</reference>
<keyword evidence="8" id="KW-1185">Reference proteome</keyword>
<dbReference type="SMART" id="SM00304">
    <property type="entry name" value="HAMP"/>
    <property type="match status" value="1"/>
</dbReference>
<evidence type="ECO:0000313" key="7">
    <source>
        <dbReference type="EMBL" id="EGO64556.1"/>
    </source>
</evidence>
<dbReference type="SMART" id="SM00283">
    <property type="entry name" value="MA"/>
    <property type="match status" value="1"/>
</dbReference>
<dbReference type="GO" id="GO:0016020">
    <property type="term" value="C:membrane"/>
    <property type="evidence" value="ECO:0007669"/>
    <property type="project" value="InterPro"/>
</dbReference>
<comment type="similarity">
    <text evidence="2">Belongs to the methyl-accepting chemotaxis (MCP) protein family.</text>
</comment>
<evidence type="ECO:0000256" key="3">
    <source>
        <dbReference type="PROSITE-ProRule" id="PRU00284"/>
    </source>
</evidence>
<evidence type="ECO:0000256" key="2">
    <source>
        <dbReference type="ARBA" id="ARBA00029447"/>
    </source>
</evidence>
<dbReference type="InterPro" id="IPR004089">
    <property type="entry name" value="MCPsignal_dom"/>
</dbReference>
<evidence type="ECO:0000259" key="6">
    <source>
        <dbReference type="PROSITE" id="PS50885"/>
    </source>
</evidence>
<dbReference type="AlphaFoldDB" id="F7NH73"/>
<dbReference type="STRING" id="1009370.ALO_07093"/>
<keyword evidence="1 3" id="KW-0807">Transducer</keyword>
<dbReference type="Proteomes" id="UP000003240">
    <property type="component" value="Unassembled WGS sequence"/>
</dbReference>
<evidence type="ECO:0000259" key="5">
    <source>
        <dbReference type="PROSITE" id="PS50111"/>
    </source>
</evidence>
<dbReference type="PANTHER" id="PTHR32089">
    <property type="entry name" value="METHYL-ACCEPTING CHEMOTAXIS PROTEIN MCPB"/>
    <property type="match status" value="1"/>
</dbReference>
<accession>F7NH73</accession>
<dbReference type="PANTHER" id="PTHR32089:SF112">
    <property type="entry name" value="LYSOZYME-LIKE PROTEIN-RELATED"/>
    <property type="match status" value="1"/>
</dbReference>
<dbReference type="CDD" id="cd06225">
    <property type="entry name" value="HAMP"/>
    <property type="match status" value="1"/>
</dbReference>
<dbReference type="eggNOG" id="COG0840">
    <property type="taxonomic scope" value="Bacteria"/>
</dbReference>
<dbReference type="CDD" id="cd18774">
    <property type="entry name" value="PDC2_HK_sensor"/>
    <property type="match status" value="1"/>
</dbReference>
<dbReference type="Gene3D" id="1.10.287.950">
    <property type="entry name" value="Methyl-accepting chemotaxis protein"/>
    <property type="match status" value="1"/>
</dbReference>
<dbReference type="SUPFAM" id="SSF58104">
    <property type="entry name" value="Methyl-accepting chemotaxis protein (MCP) signaling domain"/>
    <property type="match status" value="1"/>
</dbReference>
<comment type="caution">
    <text evidence="7">The sequence shown here is derived from an EMBL/GenBank/DDBJ whole genome shotgun (WGS) entry which is preliminary data.</text>
</comment>
<keyword evidence="4" id="KW-0812">Transmembrane</keyword>
<dbReference type="PROSITE" id="PS50885">
    <property type="entry name" value="HAMP"/>
    <property type="match status" value="1"/>
</dbReference>
<organism evidence="7 8">
    <name type="scientific">Acetonema longum DSM 6540</name>
    <dbReference type="NCBI Taxonomy" id="1009370"/>
    <lineage>
        <taxon>Bacteria</taxon>
        <taxon>Bacillati</taxon>
        <taxon>Bacillota</taxon>
        <taxon>Negativicutes</taxon>
        <taxon>Acetonemataceae</taxon>
        <taxon>Acetonema</taxon>
    </lineage>
</organism>
<dbReference type="GO" id="GO:0007165">
    <property type="term" value="P:signal transduction"/>
    <property type="evidence" value="ECO:0007669"/>
    <property type="project" value="UniProtKB-KW"/>
</dbReference>
<feature type="domain" description="HAMP" evidence="6">
    <location>
        <begin position="228"/>
        <end position="280"/>
    </location>
</feature>
<protein>
    <submittedName>
        <fullName evidence="7">Methyl-accepting chemotaxis protein</fullName>
    </submittedName>
</protein>
<evidence type="ECO:0000256" key="4">
    <source>
        <dbReference type="SAM" id="Phobius"/>
    </source>
</evidence>
<dbReference type="Pfam" id="PF00672">
    <property type="entry name" value="HAMP"/>
    <property type="match status" value="1"/>
</dbReference>